<reference evidence="1" key="1">
    <citation type="submission" date="2023-04" db="EMBL/GenBank/DDBJ databases">
        <title>Draft Genome sequencing of Naganishia species isolated from polar environments using Oxford Nanopore Technology.</title>
        <authorList>
            <person name="Leo P."/>
            <person name="Venkateswaran K."/>
        </authorList>
    </citation>
    <scope>NUCLEOTIDE SEQUENCE</scope>
    <source>
        <strain evidence="1">MNA-CCFEE 5261</strain>
    </source>
</reference>
<organism evidence="1 2">
    <name type="scientific">Naganishia cerealis</name>
    <dbReference type="NCBI Taxonomy" id="610337"/>
    <lineage>
        <taxon>Eukaryota</taxon>
        <taxon>Fungi</taxon>
        <taxon>Dikarya</taxon>
        <taxon>Basidiomycota</taxon>
        <taxon>Agaricomycotina</taxon>
        <taxon>Tremellomycetes</taxon>
        <taxon>Filobasidiales</taxon>
        <taxon>Filobasidiaceae</taxon>
        <taxon>Naganishia</taxon>
    </lineage>
</organism>
<dbReference type="EMBL" id="JASBWR010000065">
    <property type="protein sequence ID" value="KAJ9100145.1"/>
    <property type="molecule type" value="Genomic_DNA"/>
</dbReference>
<keyword evidence="2" id="KW-1185">Reference proteome</keyword>
<comment type="caution">
    <text evidence="1">The sequence shown here is derived from an EMBL/GenBank/DDBJ whole genome shotgun (WGS) entry which is preliminary data.</text>
</comment>
<name>A0ACC2VM41_9TREE</name>
<accession>A0ACC2VM41</accession>
<evidence type="ECO:0000313" key="2">
    <source>
        <dbReference type="Proteomes" id="UP001241377"/>
    </source>
</evidence>
<protein>
    <submittedName>
        <fullName evidence="1">Uncharacterized protein</fullName>
    </submittedName>
</protein>
<sequence length="848" mass="97263">MKETTVSGFEIYLVEQWANSRKIGSVVSTFTGNESSKVSVMKLTVLTKPLKQYPVKFQEYLNEIVVNHGKLMKMESSGNDDDTNQVLFVTNLTALPSNLTLVPIPHGDAAAVRDHFVLNSNLKKLQCSGRSQSLISSRIADACEDKFRHVYRVLDDNVPIRFAIKELVNIIQISLFYFELLDARYCDGLLCDKTEEAINNWWNLVGLPHFNTKPNARSGILPPRTVAAIISLILSIRLRLQIYGSSDVPKDPFDFESFMLCIGQFQRLAKLDKTRKLDLETLTKLFNSTNAKINVSKYSYNQSMPDMLLEDSIDFSPRHKSIVSYADSGSAYSTPSKKSKNYYSKELRKLTNVVKNTVSDHLVSSRDLEDPSNSKSGARIRNRIAKFADTVSPVDVETLDLGLLTQKFLTGKVLNRLWHISDTAPKTDARHHHHHHHHRHQHASNFDSYYQVVTLKEAISQGRFGLTAGSYPDNSLYSRGLSKVKLGLQSRRNQFSEKAPSVEHHEGGTLSSLLQPDSLIESSIERESDRTSISSRKNSLREITLPTDKFRFKLNRRNSYPFTHGEINLNVLEFYRADKRVKCNQATRFKRRNSFSLVENHINLVKSGTATVEAISDKYLHVMAQALILDRVKKDVPEEIGDQEINRQVKQMNYELIKFSNTYKQMQQRKNVMWDKNMTGDLKYSIGNMGDTIDRLLYESRIVAKRINELEEDSRSLNIKVNDQCHSKLIKLIDNLVTLSYFYQVFVDPAERNDVIVKLTGKSESEVHSQDEKMENGIFRVIVLFLYDLVLSILQLFKFDRSNMDLGRIRRSWKKLDPNRKYIDMVYSYIGHRRDIAPILQEGSDTEE</sequence>
<proteinExistence type="predicted"/>
<gene>
    <name evidence="1" type="ORF">QFC19_005678</name>
</gene>
<dbReference type="Proteomes" id="UP001241377">
    <property type="component" value="Unassembled WGS sequence"/>
</dbReference>
<evidence type="ECO:0000313" key="1">
    <source>
        <dbReference type="EMBL" id="KAJ9100145.1"/>
    </source>
</evidence>